<gene>
    <name evidence="1" type="ORF">BDBG_16602</name>
</gene>
<name>A0A179UGD0_BLAGS</name>
<dbReference type="GeneID" id="42528667"/>
<dbReference type="VEuPathDB" id="FungiDB:BDBG_16602"/>
<protein>
    <submittedName>
        <fullName evidence="1">Uncharacterized protein</fullName>
    </submittedName>
</protein>
<accession>A0A179UGD0</accession>
<dbReference type="RefSeq" id="XP_031577157.1">
    <property type="nucleotide sequence ID" value="XM_031724524.1"/>
</dbReference>
<dbReference type="Proteomes" id="UP000002038">
    <property type="component" value="Unassembled WGS sequence"/>
</dbReference>
<feature type="non-terminal residue" evidence="1">
    <location>
        <position position="65"/>
    </location>
</feature>
<feature type="non-terminal residue" evidence="1">
    <location>
        <position position="1"/>
    </location>
</feature>
<sequence>TQNAQFILEIIKLVCINMKYAQKQMKYVNILCLNASIAKKNMHLTQRNMYLLQELRRTEEKIKLK</sequence>
<keyword evidence="2" id="KW-1185">Reference proteome</keyword>
<reference evidence="2" key="1">
    <citation type="journal article" date="2015" name="PLoS Genet.">
        <title>The dynamic genome and transcriptome of the human fungal pathogen Blastomyces and close relative Emmonsia.</title>
        <authorList>
            <person name="Munoz J.F."/>
            <person name="Gauthier G.M."/>
            <person name="Desjardins C.A."/>
            <person name="Gallo J.E."/>
            <person name="Holder J."/>
            <person name="Sullivan T.D."/>
            <person name="Marty A.J."/>
            <person name="Carmen J.C."/>
            <person name="Chen Z."/>
            <person name="Ding L."/>
            <person name="Gujja S."/>
            <person name="Magrini V."/>
            <person name="Misas E."/>
            <person name="Mitreva M."/>
            <person name="Priest M."/>
            <person name="Saif S."/>
            <person name="Whiston E.A."/>
            <person name="Young S."/>
            <person name="Zeng Q."/>
            <person name="Goldman W.E."/>
            <person name="Mardis E.R."/>
            <person name="Taylor J.W."/>
            <person name="McEwen J.G."/>
            <person name="Clay O.K."/>
            <person name="Klein B.S."/>
            <person name="Cuomo C.A."/>
        </authorList>
    </citation>
    <scope>NUCLEOTIDE SEQUENCE [LARGE SCALE GENOMIC DNA]</scope>
    <source>
        <strain evidence="2">SLH14081</strain>
    </source>
</reference>
<dbReference type="KEGG" id="bgh:BDBG_16602"/>
<dbReference type="AlphaFoldDB" id="A0A179UGD0"/>
<evidence type="ECO:0000313" key="1">
    <source>
        <dbReference type="EMBL" id="OAT06328.1"/>
    </source>
</evidence>
<dbReference type="EMBL" id="GG657450">
    <property type="protein sequence ID" value="OAT06328.1"/>
    <property type="molecule type" value="Genomic_DNA"/>
</dbReference>
<organism evidence="1 2">
    <name type="scientific">Blastomyces gilchristii (strain SLH14081)</name>
    <name type="common">Blastomyces dermatitidis</name>
    <dbReference type="NCBI Taxonomy" id="559298"/>
    <lineage>
        <taxon>Eukaryota</taxon>
        <taxon>Fungi</taxon>
        <taxon>Dikarya</taxon>
        <taxon>Ascomycota</taxon>
        <taxon>Pezizomycotina</taxon>
        <taxon>Eurotiomycetes</taxon>
        <taxon>Eurotiomycetidae</taxon>
        <taxon>Onygenales</taxon>
        <taxon>Ajellomycetaceae</taxon>
        <taxon>Blastomyces</taxon>
    </lineage>
</organism>
<proteinExistence type="predicted"/>
<evidence type="ECO:0000313" key="2">
    <source>
        <dbReference type="Proteomes" id="UP000002038"/>
    </source>
</evidence>